<organism evidence="1 2">
    <name type="scientific">Ktedonospora formicarum</name>
    <dbReference type="NCBI Taxonomy" id="2778364"/>
    <lineage>
        <taxon>Bacteria</taxon>
        <taxon>Bacillati</taxon>
        <taxon>Chloroflexota</taxon>
        <taxon>Ktedonobacteria</taxon>
        <taxon>Ktedonobacterales</taxon>
        <taxon>Ktedonobacteraceae</taxon>
        <taxon>Ktedonospora</taxon>
    </lineage>
</organism>
<dbReference type="RefSeq" id="WP_220197460.1">
    <property type="nucleotide sequence ID" value="NZ_BNJF01000003.1"/>
</dbReference>
<dbReference type="Proteomes" id="UP000612362">
    <property type="component" value="Unassembled WGS sequence"/>
</dbReference>
<proteinExistence type="predicted"/>
<protein>
    <submittedName>
        <fullName evidence="1">Uncharacterized protein</fullName>
    </submittedName>
</protein>
<evidence type="ECO:0000313" key="1">
    <source>
        <dbReference type="EMBL" id="GHO48262.1"/>
    </source>
</evidence>
<comment type="caution">
    <text evidence="1">The sequence shown here is derived from an EMBL/GenBank/DDBJ whole genome shotgun (WGS) entry which is preliminary data.</text>
</comment>
<sequence length="115" mass="13060">MSELARRAVQHAMEDAQSIAHVLRFAHEYALVARTEGFLDGDRDLASFEASLVRYPQLFEQKMGPQLQKLLDATLKSNLGRRAEEDEAYRRAYAETYMPKAKEVALNTLREICGA</sequence>
<dbReference type="AlphaFoldDB" id="A0A8J3I927"/>
<keyword evidence="2" id="KW-1185">Reference proteome</keyword>
<accession>A0A8J3I927</accession>
<reference evidence="1" key="1">
    <citation type="submission" date="2020-10" db="EMBL/GenBank/DDBJ databases">
        <title>Taxonomic study of unclassified bacteria belonging to the class Ktedonobacteria.</title>
        <authorList>
            <person name="Yabe S."/>
            <person name="Wang C.M."/>
            <person name="Zheng Y."/>
            <person name="Sakai Y."/>
            <person name="Cavaletti L."/>
            <person name="Monciardini P."/>
            <person name="Donadio S."/>
        </authorList>
    </citation>
    <scope>NUCLEOTIDE SEQUENCE</scope>
    <source>
        <strain evidence="1">SOSP1-1</strain>
    </source>
</reference>
<evidence type="ECO:0000313" key="2">
    <source>
        <dbReference type="Proteomes" id="UP000612362"/>
    </source>
</evidence>
<dbReference type="EMBL" id="BNJF01000003">
    <property type="protein sequence ID" value="GHO48262.1"/>
    <property type="molecule type" value="Genomic_DNA"/>
</dbReference>
<name>A0A8J3I927_9CHLR</name>
<gene>
    <name evidence="1" type="ORF">KSX_64250</name>
</gene>